<feature type="transmembrane region" description="Helical" evidence="1">
    <location>
        <begin position="20"/>
        <end position="44"/>
    </location>
</feature>
<keyword evidence="1" id="KW-0472">Membrane</keyword>
<dbReference type="Proteomes" id="UP000694425">
    <property type="component" value="Unplaced"/>
</dbReference>
<dbReference type="Ensembl" id="ENSNVIT00000029518.1">
    <property type="protein sequence ID" value="ENSNVIP00000025453.1"/>
    <property type="gene ID" value="ENSNVIG00000019703.1"/>
</dbReference>
<reference evidence="2" key="1">
    <citation type="submission" date="2025-08" db="UniProtKB">
        <authorList>
            <consortium name="Ensembl"/>
        </authorList>
    </citation>
    <scope>IDENTIFICATION</scope>
</reference>
<dbReference type="InterPro" id="IPR029027">
    <property type="entry name" value="Single_a-helix_sf"/>
</dbReference>
<dbReference type="Gene3D" id="1.20.5.220">
    <property type="match status" value="1"/>
</dbReference>
<evidence type="ECO:0000256" key="1">
    <source>
        <dbReference type="SAM" id="Phobius"/>
    </source>
</evidence>
<organism evidence="2 3">
    <name type="scientific">Neovison vison</name>
    <name type="common">American mink</name>
    <name type="synonym">Mustela vison</name>
    <dbReference type="NCBI Taxonomy" id="452646"/>
    <lineage>
        <taxon>Eukaryota</taxon>
        <taxon>Metazoa</taxon>
        <taxon>Chordata</taxon>
        <taxon>Craniata</taxon>
        <taxon>Vertebrata</taxon>
        <taxon>Euteleostomi</taxon>
        <taxon>Mammalia</taxon>
        <taxon>Eutheria</taxon>
        <taxon>Laurasiatheria</taxon>
        <taxon>Carnivora</taxon>
        <taxon>Caniformia</taxon>
        <taxon>Musteloidea</taxon>
        <taxon>Mustelidae</taxon>
        <taxon>Mustelinae</taxon>
        <taxon>Neogale</taxon>
    </lineage>
</organism>
<reference evidence="2" key="2">
    <citation type="submission" date="2025-09" db="UniProtKB">
        <authorList>
            <consortium name="Ensembl"/>
        </authorList>
    </citation>
    <scope>IDENTIFICATION</scope>
</reference>
<evidence type="ECO:0000313" key="2">
    <source>
        <dbReference type="Ensembl" id="ENSNVIP00000025453.1"/>
    </source>
</evidence>
<name>A0A8C7EV70_NEOVI</name>
<dbReference type="InterPro" id="IPR015089">
    <property type="entry name" value="UQCR"/>
</dbReference>
<keyword evidence="3" id="KW-1185">Reference proteome</keyword>
<keyword evidence="1" id="KW-0812">Transmembrane</keyword>
<dbReference type="Pfam" id="PF08997">
    <property type="entry name" value="UCR_6-4kD"/>
    <property type="match status" value="1"/>
</dbReference>
<dbReference type="AlphaFoldDB" id="A0A8C7EV70"/>
<proteinExistence type="predicted"/>
<evidence type="ECO:0000313" key="3">
    <source>
        <dbReference type="Proteomes" id="UP000694425"/>
    </source>
</evidence>
<dbReference type="GO" id="GO:0006122">
    <property type="term" value="P:mitochondrial electron transport, ubiquinol to cytochrome c"/>
    <property type="evidence" value="ECO:0007669"/>
    <property type="project" value="InterPro"/>
</dbReference>
<keyword evidence="1" id="KW-1133">Transmembrane helix</keyword>
<accession>A0A8C7EV70</accession>
<sequence>ILTSSLPYSSVHILGPKNWVPLVGMWGALAIVRLMWATDWWLMLDSMSHIKSKFRN</sequence>
<dbReference type="SUPFAM" id="SSF81518">
    <property type="entry name" value="Subunit XI (6.4 kDa protein) of cytochrome bc1 complex (Ubiquinol-cytochrome c reductase)"/>
    <property type="match status" value="1"/>
</dbReference>
<protein>
    <submittedName>
        <fullName evidence="2">Uncharacterized protein</fullName>
    </submittedName>
</protein>
<dbReference type="GO" id="GO:0005739">
    <property type="term" value="C:mitochondrion"/>
    <property type="evidence" value="ECO:0007669"/>
    <property type="project" value="GOC"/>
</dbReference>